<dbReference type="EMBL" id="BTSY01000005">
    <property type="protein sequence ID" value="GMT30454.1"/>
    <property type="molecule type" value="Genomic_DNA"/>
</dbReference>
<reference evidence="2" key="1">
    <citation type="submission" date="2023-10" db="EMBL/GenBank/DDBJ databases">
        <title>Genome assembly of Pristionchus species.</title>
        <authorList>
            <person name="Yoshida K."/>
            <person name="Sommer R.J."/>
        </authorList>
    </citation>
    <scope>NUCLEOTIDE SEQUENCE</scope>
    <source>
        <strain evidence="2">RS5133</strain>
    </source>
</reference>
<gene>
    <name evidence="2" type="ORF">PFISCL1PPCAC_21751</name>
</gene>
<feature type="compositionally biased region" description="Acidic residues" evidence="1">
    <location>
        <begin position="1"/>
        <end position="24"/>
    </location>
</feature>
<feature type="non-terminal residue" evidence="2">
    <location>
        <position position="1"/>
    </location>
</feature>
<evidence type="ECO:0000256" key="1">
    <source>
        <dbReference type="SAM" id="MobiDB-lite"/>
    </source>
</evidence>
<dbReference type="Proteomes" id="UP001432322">
    <property type="component" value="Unassembled WGS sequence"/>
</dbReference>
<comment type="caution">
    <text evidence="2">The sequence shown here is derived from an EMBL/GenBank/DDBJ whole genome shotgun (WGS) entry which is preliminary data.</text>
</comment>
<evidence type="ECO:0008006" key="4">
    <source>
        <dbReference type="Google" id="ProtNLM"/>
    </source>
</evidence>
<dbReference type="AlphaFoldDB" id="A0AAV5WEJ1"/>
<accession>A0AAV5WEJ1</accession>
<sequence>NEEEKSDDEDYEETEKEEEKEEDEPPAKKINIAKKEQKPLVSRGPKREMECPKCMNYRSTSVEGFQKHFKSVHGITPFQAGIMFLCDCGIKSSSPSHLVTSKCTILNFTLIQEKRGGVKCILCESQPTTAGSYSSHLLKIHQTTLLKV</sequence>
<evidence type="ECO:0000313" key="2">
    <source>
        <dbReference type="EMBL" id="GMT30454.1"/>
    </source>
</evidence>
<feature type="region of interest" description="Disordered" evidence="1">
    <location>
        <begin position="1"/>
        <end position="47"/>
    </location>
</feature>
<organism evidence="2 3">
    <name type="scientific">Pristionchus fissidentatus</name>
    <dbReference type="NCBI Taxonomy" id="1538716"/>
    <lineage>
        <taxon>Eukaryota</taxon>
        <taxon>Metazoa</taxon>
        <taxon>Ecdysozoa</taxon>
        <taxon>Nematoda</taxon>
        <taxon>Chromadorea</taxon>
        <taxon>Rhabditida</taxon>
        <taxon>Rhabditina</taxon>
        <taxon>Diplogasteromorpha</taxon>
        <taxon>Diplogasteroidea</taxon>
        <taxon>Neodiplogasteridae</taxon>
        <taxon>Pristionchus</taxon>
    </lineage>
</organism>
<name>A0AAV5WEJ1_9BILA</name>
<evidence type="ECO:0000313" key="3">
    <source>
        <dbReference type="Proteomes" id="UP001432322"/>
    </source>
</evidence>
<proteinExistence type="predicted"/>
<keyword evidence="3" id="KW-1185">Reference proteome</keyword>
<feature type="non-terminal residue" evidence="2">
    <location>
        <position position="148"/>
    </location>
</feature>
<protein>
    <recommendedName>
        <fullName evidence="4">C2H2-type domain-containing protein</fullName>
    </recommendedName>
</protein>